<keyword evidence="1" id="KW-0175">Coiled coil</keyword>
<evidence type="ECO:0000256" key="2">
    <source>
        <dbReference type="SAM" id="MobiDB-lite"/>
    </source>
</evidence>
<evidence type="ECO:0008006" key="5">
    <source>
        <dbReference type="Google" id="ProtNLM"/>
    </source>
</evidence>
<evidence type="ECO:0000313" key="4">
    <source>
        <dbReference type="Proteomes" id="UP000076925"/>
    </source>
</evidence>
<dbReference type="OrthoDB" id="583017at2"/>
<dbReference type="STRING" id="128403.WA1_18910"/>
<evidence type="ECO:0000256" key="1">
    <source>
        <dbReference type="SAM" id="Coils"/>
    </source>
</evidence>
<feature type="region of interest" description="Disordered" evidence="2">
    <location>
        <begin position="199"/>
        <end position="220"/>
    </location>
</feature>
<reference evidence="3 4" key="1">
    <citation type="journal article" date="2013" name="Genome Biol. Evol.">
        <title>Genomes of Stigonematalean cyanobacteria (subsection V) and the evolution of oxygenic photosynthesis from prokaryotes to plastids.</title>
        <authorList>
            <person name="Dagan T."/>
            <person name="Roettger M."/>
            <person name="Stucken K."/>
            <person name="Landan G."/>
            <person name="Koch R."/>
            <person name="Major P."/>
            <person name="Gould S.B."/>
            <person name="Goremykin V.V."/>
            <person name="Rippka R."/>
            <person name="Tandeau de Marsac N."/>
            <person name="Gugger M."/>
            <person name="Lockhart P.J."/>
            <person name="Allen J.F."/>
            <person name="Brune I."/>
            <person name="Maus I."/>
            <person name="Puhler A."/>
            <person name="Martin W.F."/>
        </authorList>
    </citation>
    <scope>NUCLEOTIDE SEQUENCE [LARGE SCALE GENOMIC DNA]</scope>
    <source>
        <strain evidence="3 4">PCC 7110</strain>
    </source>
</reference>
<keyword evidence="4" id="KW-1185">Reference proteome</keyword>
<feature type="region of interest" description="Disordered" evidence="2">
    <location>
        <begin position="370"/>
        <end position="397"/>
    </location>
</feature>
<feature type="coiled-coil region" evidence="1">
    <location>
        <begin position="246"/>
        <end position="280"/>
    </location>
</feature>
<dbReference type="Pfam" id="PF09979">
    <property type="entry name" value="DUF2213"/>
    <property type="match status" value="1"/>
</dbReference>
<dbReference type="PIRSF" id="PIRSF029215">
    <property type="entry name" value="UCP029215"/>
    <property type="match status" value="1"/>
</dbReference>
<gene>
    <name evidence="3" type="ORF">WA1_18910</name>
</gene>
<dbReference type="AlphaFoldDB" id="A0A139XBJ9"/>
<dbReference type="RefSeq" id="WP_017742008.1">
    <property type="nucleotide sequence ID" value="NZ_KQ976354.1"/>
</dbReference>
<dbReference type="EMBL" id="ANNX02000020">
    <property type="protein sequence ID" value="KYC42074.1"/>
    <property type="molecule type" value="Genomic_DNA"/>
</dbReference>
<dbReference type="Proteomes" id="UP000076925">
    <property type="component" value="Unassembled WGS sequence"/>
</dbReference>
<evidence type="ECO:0000313" key="3">
    <source>
        <dbReference type="EMBL" id="KYC42074.1"/>
    </source>
</evidence>
<dbReference type="InterPro" id="IPR016913">
    <property type="entry name" value="UCP029215"/>
</dbReference>
<comment type="caution">
    <text evidence="3">The sequence shown here is derived from an EMBL/GenBank/DDBJ whole genome shotgun (WGS) entry which is preliminary data.</text>
</comment>
<feature type="compositionally biased region" description="Basic and acidic residues" evidence="2">
    <location>
        <begin position="204"/>
        <end position="214"/>
    </location>
</feature>
<accession>A0A139XBJ9</accession>
<proteinExistence type="predicted"/>
<name>A0A139XBJ9_9CYAN</name>
<sequence length="397" mass="44269">MQYRFDTGEISSYEITPEGYLRAWSAIARTGVQTYYNKDGSPRRELRLPKEVSDPKSLASFGTKPFTVDHPPEFLDNRNAKKYMVGSTDSFVYYKHGFVWVAVNTFDEDAIEQIASGKKQELSAGYECELEFSPGTWQGQQYDAIQRNIRGNHVSAVEKGRAGADVKVYLIDAWESRQSISEKLVKAKLDNIYREAQAMDVEDKENQTDTKPEETVPPVTASKREDELGKQVRSLQAQVSDRDDTINRLRQDIASLSEDNQKLKTEATNAKVELEKHKKAFDTAISSEVADRFDAWTQAKPYLPKSLAEKPDSGMSATDIKRAAVENSSPGVKLDGASKDRIDGAFEMLLAAGGKAKKDPTKKLMQAVEGAFNGTGNNGDARKKAIEESRKAWQTTN</sequence>
<protein>
    <recommendedName>
        <fullName evidence="5">DUF2213 domain-containing protein</fullName>
    </recommendedName>
</protein>
<organism evidence="3 4">
    <name type="scientific">Scytonema hofmannii PCC 7110</name>
    <dbReference type="NCBI Taxonomy" id="128403"/>
    <lineage>
        <taxon>Bacteria</taxon>
        <taxon>Bacillati</taxon>
        <taxon>Cyanobacteriota</taxon>
        <taxon>Cyanophyceae</taxon>
        <taxon>Nostocales</taxon>
        <taxon>Scytonemataceae</taxon>
        <taxon>Scytonema</taxon>
    </lineage>
</organism>
<feature type="compositionally biased region" description="Basic and acidic residues" evidence="2">
    <location>
        <begin position="380"/>
        <end position="391"/>
    </location>
</feature>